<reference evidence="2 3" key="1">
    <citation type="journal article" date="2016" name="Sci. Rep.">
        <title>The Dendrobium catenatum Lindl. genome sequence provides insights into polysaccharide synthase, floral development and adaptive evolution.</title>
        <authorList>
            <person name="Zhang G.Q."/>
            <person name="Xu Q."/>
            <person name="Bian C."/>
            <person name="Tsai W.C."/>
            <person name="Yeh C.M."/>
            <person name="Liu K.W."/>
            <person name="Yoshida K."/>
            <person name="Zhang L.S."/>
            <person name="Chang S.B."/>
            <person name="Chen F."/>
            <person name="Shi Y."/>
            <person name="Su Y.Y."/>
            <person name="Zhang Y.Q."/>
            <person name="Chen L.J."/>
            <person name="Yin Y."/>
            <person name="Lin M."/>
            <person name="Huang H."/>
            <person name="Deng H."/>
            <person name="Wang Z.W."/>
            <person name="Zhu S.L."/>
            <person name="Zhao X."/>
            <person name="Deng C."/>
            <person name="Niu S.C."/>
            <person name="Huang J."/>
            <person name="Wang M."/>
            <person name="Liu G.H."/>
            <person name="Yang H.J."/>
            <person name="Xiao X.J."/>
            <person name="Hsiao Y.Y."/>
            <person name="Wu W.L."/>
            <person name="Chen Y.Y."/>
            <person name="Mitsuda N."/>
            <person name="Ohme-Takagi M."/>
            <person name="Luo Y.B."/>
            <person name="Van de Peer Y."/>
            <person name="Liu Z.J."/>
        </authorList>
    </citation>
    <scope>NUCLEOTIDE SEQUENCE [LARGE SCALE GENOMIC DNA]</scope>
    <source>
        <tissue evidence="2">The whole plant</tissue>
    </source>
</reference>
<accession>A0A2I0WYC2</accession>
<feature type="region of interest" description="Disordered" evidence="1">
    <location>
        <begin position="1"/>
        <end position="50"/>
    </location>
</feature>
<gene>
    <name evidence="2" type="ORF">MA16_Dca012405</name>
</gene>
<dbReference type="EMBL" id="KZ502322">
    <property type="protein sequence ID" value="PKU80647.1"/>
    <property type="molecule type" value="Genomic_DNA"/>
</dbReference>
<protein>
    <submittedName>
        <fullName evidence="2">Uncharacterized protein</fullName>
    </submittedName>
</protein>
<dbReference type="Proteomes" id="UP000233837">
    <property type="component" value="Unassembled WGS sequence"/>
</dbReference>
<sequence>MVSFLSKPKHDGRDHQSSDDKNNQPPGTALRVLTRPHSSQPSAEPPIFRQNQKWHQFKLKKWHQFKLKKMVMKTERGSYVRISPALAITVASELKEGFAGEKTKGRRSGSVRSLLSLYRRLDAN</sequence>
<organism evidence="2 3">
    <name type="scientific">Dendrobium catenatum</name>
    <dbReference type="NCBI Taxonomy" id="906689"/>
    <lineage>
        <taxon>Eukaryota</taxon>
        <taxon>Viridiplantae</taxon>
        <taxon>Streptophyta</taxon>
        <taxon>Embryophyta</taxon>
        <taxon>Tracheophyta</taxon>
        <taxon>Spermatophyta</taxon>
        <taxon>Magnoliopsida</taxon>
        <taxon>Liliopsida</taxon>
        <taxon>Asparagales</taxon>
        <taxon>Orchidaceae</taxon>
        <taxon>Epidendroideae</taxon>
        <taxon>Malaxideae</taxon>
        <taxon>Dendrobiinae</taxon>
        <taxon>Dendrobium</taxon>
    </lineage>
</organism>
<evidence type="ECO:0000313" key="2">
    <source>
        <dbReference type="EMBL" id="PKU80647.1"/>
    </source>
</evidence>
<dbReference type="AlphaFoldDB" id="A0A2I0WYC2"/>
<name>A0A2I0WYC2_9ASPA</name>
<feature type="compositionally biased region" description="Basic and acidic residues" evidence="1">
    <location>
        <begin position="8"/>
        <end position="22"/>
    </location>
</feature>
<evidence type="ECO:0000256" key="1">
    <source>
        <dbReference type="SAM" id="MobiDB-lite"/>
    </source>
</evidence>
<evidence type="ECO:0000313" key="3">
    <source>
        <dbReference type="Proteomes" id="UP000233837"/>
    </source>
</evidence>
<proteinExistence type="predicted"/>
<keyword evidence="3" id="KW-1185">Reference proteome</keyword>
<reference evidence="2 3" key="2">
    <citation type="journal article" date="2017" name="Nature">
        <title>The Apostasia genome and the evolution of orchids.</title>
        <authorList>
            <person name="Zhang G.Q."/>
            <person name="Liu K.W."/>
            <person name="Li Z."/>
            <person name="Lohaus R."/>
            <person name="Hsiao Y.Y."/>
            <person name="Niu S.C."/>
            <person name="Wang J.Y."/>
            <person name="Lin Y.C."/>
            <person name="Xu Q."/>
            <person name="Chen L.J."/>
            <person name="Yoshida K."/>
            <person name="Fujiwara S."/>
            <person name="Wang Z.W."/>
            <person name="Zhang Y.Q."/>
            <person name="Mitsuda N."/>
            <person name="Wang M."/>
            <person name="Liu G.H."/>
            <person name="Pecoraro L."/>
            <person name="Huang H.X."/>
            <person name="Xiao X.J."/>
            <person name="Lin M."/>
            <person name="Wu X.Y."/>
            <person name="Wu W.L."/>
            <person name="Chen Y.Y."/>
            <person name="Chang S.B."/>
            <person name="Sakamoto S."/>
            <person name="Ohme-Takagi M."/>
            <person name="Yagi M."/>
            <person name="Zeng S.J."/>
            <person name="Shen C.Y."/>
            <person name="Yeh C.M."/>
            <person name="Luo Y.B."/>
            <person name="Tsai W.C."/>
            <person name="Van de Peer Y."/>
            <person name="Liu Z.J."/>
        </authorList>
    </citation>
    <scope>NUCLEOTIDE SEQUENCE [LARGE SCALE GENOMIC DNA]</scope>
    <source>
        <tissue evidence="2">The whole plant</tissue>
    </source>
</reference>